<protein>
    <submittedName>
        <fullName evidence="2">Uncharacterized protein</fullName>
    </submittedName>
</protein>
<sequence length="104" mass="12033">MIPQINRAIDQNLHAVIVKPAILFLRRATAAPMQLTIAGIVDHCSNFMIFFFFHFPSLVEVHTALRKLLFPTMTLEIMTVTVSSVVKRRIYQAFKRYIHGLLRH</sequence>
<evidence type="ECO:0000256" key="1">
    <source>
        <dbReference type="SAM" id="Phobius"/>
    </source>
</evidence>
<keyword evidence="1" id="KW-0472">Membrane</keyword>
<feature type="transmembrane region" description="Helical" evidence="1">
    <location>
        <begin position="68"/>
        <end position="86"/>
    </location>
</feature>
<evidence type="ECO:0000313" key="2">
    <source>
        <dbReference type="EMBL" id="NIE50140.1"/>
    </source>
</evidence>
<reference evidence="2" key="1">
    <citation type="submission" date="2020-03" db="EMBL/GenBank/DDBJ databases">
        <title>A transcriptome and proteome of the tick Rhipicephalus microplus shaped by the genetic composition of its hosts and developmental stage.</title>
        <authorList>
            <person name="Garcia G.R."/>
            <person name="Ribeiro J.M.C."/>
            <person name="Maruyama S.R."/>
            <person name="Gardinasse L.G."/>
            <person name="Nelson K."/>
            <person name="Ferreira B.R."/>
            <person name="Andrade T.G."/>
            <person name="Santos I.K.F.M."/>
        </authorList>
    </citation>
    <scope>NUCLEOTIDE SEQUENCE</scope>
    <source>
        <strain evidence="2">NSGR</strain>
        <tissue evidence="2">Salivary glands</tissue>
    </source>
</reference>
<keyword evidence="1" id="KW-1133">Transmembrane helix</keyword>
<feature type="transmembrane region" description="Helical" evidence="1">
    <location>
        <begin position="35"/>
        <end position="56"/>
    </location>
</feature>
<keyword evidence="1" id="KW-0812">Transmembrane</keyword>
<dbReference type="EMBL" id="GIKN01007867">
    <property type="protein sequence ID" value="NIE50140.1"/>
    <property type="molecule type" value="Transcribed_RNA"/>
</dbReference>
<name>A0A6G5AIW3_RHIMP</name>
<accession>A0A6G5AIW3</accession>
<organism evidence="2">
    <name type="scientific">Rhipicephalus microplus</name>
    <name type="common">Cattle tick</name>
    <name type="synonym">Boophilus microplus</name>
    <dbReference type="NCBI Taxonomy" id="6941"/>
    <lineage>
        <taxon>Eukaryota</taxon>
        <taxon>Metazoa</taxon>
        <taxon>Ecdysozoa</taxon>
        <taxon>Arthropoda</taxon>
        <taxon>Chelicerata</taxon>
        <taxon>Arachnida</taxon>
        <taxon>Acari</taxon>
        <taxon>Parasitiformes</taxon>
        <taxon>Ixodida</taxon>
        <taxon>Ixodoidea</taxon>
        <taxon>Ixodidae</taxon>
        <taxon>Rhipicephalinae</taxon>
        <taxon>Rhipicephalus</taxon>
        <taxon>Boophilus</taxon>
    </lineage>
</organism>
<dbReference type="AlphaFoldDB" id="A0A6G5AIW3"/>
<proteinExistence type="predicted"/>